<proteinExistence type="predicted"/>
<organism evidence="1 2">
    <name type="scientific">Novosphingobium flavum</name>
    <dbReference type="NCBI Taxonomy" id="1778672"/>
    <lineage>
        <taxon>Bacteria</taxon>
        <taxon>Pseudomonadati</taxon>
        <taxon>Pseudomonadota</taxon>
        <taxon>Alphaproteobacteria</taxon>
        <taxon>Sphingomonadales</taxon>
        <taxon>Sphingomonadaceae</taxon>
        <taxon>Novosphingobium</taxon>
    </lineage>
</organism>
<keyword evidence="1" id="KW-0378">Hydrolase</keyword>
<evidence type="ECO:0000313" key="1">
    <source>
        <dbReference type="EMBL" id="MBC2665157.1"/>
    </source>
</evidence>
<reference evidence="1 2" key="1">
    <citation type="submission" date="2020-08" db="EMBL/GenBank/DDBJ databases">
        <title>The genome sequence of type strain Novosphingobium flavum NBRC 111647.</title>
        <authorList>
            <person name="Liu Y."/>
        </authorList>
    </citation>
    <scope>NUCLEOTIDE SEQUENCE [LARGE SCALE GENOMIC DNA]</scope>
    <source>
        <strain evidence="1 2">NBRC 111647</strain>
    </source>
</reference>
<protein>
    <submittedName>
        <fullName evidence="1">SGNH/GDSL hydrolase family protein</fullName>
    </submittedName>
</protein>
<dbReference type="InterPro" id="IPR036514">
    <property type="entry name" value="SGNH_hydro_sf"/>
</dbReference>
<dbReference type="Proteomes" id="UP000566813">
    <property type="component" value="Unassembled WGS sequence"/>
</dbReference>
<comment type="caution">
    <text evidence="1">The sequence shown here is derived from an EMBL/GenBank/DDBJ whole genome shotgun (WGS) entry which is preliminary data.</text>
</comment>
<dbReference type="GO" id="GO:0016788">
    <property type="term" value="F:hydrolase activity, acting on ester bonds"/>
    <property type="evidence" value="ECO:0007669"/>
    <property type="project" value="UniProtKB-ARBA"/>
</dbReference>
<sequence>MRRVTLFAKGNVDVHDSLHSCRIGGELLWNGVNECLRHSHPEARIRMKHETLTRFDALLAADGHVPQALADRDLALGSYPLPGQFSDKLFTTPVDAVILSILPDVAAPILRHKEEGFLLYPADTSVWPESDRAWLRDNFEAAGLSTVEAAMANLEGVVERLREAADVPVLVYNMSPAIPGDMVHCHLGLDDTYSTRIRRFNLALIELSQAIGISIVDLDGIVARKGADTMKVDAMHLTPLGYQCVAEEVVRILDDYGIMEEGGAGQ</sequence>
<accession>A0A7X1KL40</accession>
<name>A0A7X1KL40_9SPHN</name>
<gene>
    <name evidence="1" type="ORF">H7F51_06475</name>
</gene>
<evidence type="ECO:0000313" key="2">
    <source>
        <dbReference type="Proteomes" id="UP000566813"/>
    </source>
</evidence>
<dbReference type="Gene3D" id="3.40.50.1110">
    <property type="entry name" value="SGNH hydrolase"/>
    <property type="match status" value="1"/>
</dbReference>
<dbReference type="SUPFAM" id="SSF52266">
    <property type="entry name" value="SGNH hydrolase"/>
    <property type="match status" value="1"/>
</dbReference>
<keyword evidence="2" id="KW-1185">Reference proteome</keyword>
<dbReference type="EMBL" id="JACLAW010000004">
    <property type="protein sequence ID" value="MBC2665157.1"/>
    <property type="molecule type" value="Genomic_DNA"/>
</dbReference>
<dbReference type="AlphaFoldDB" id="A0A7X1KL40"/>